<geneLocation type="chloroplast" evidence="5"/>
<dbReference type="InterPro" id="IPR000307">
    <property type="entry name" value="Ribosomal_bS16"/>
</dbReference>
<dbReference type="GO" id="GO:0015935">
    <property type="term" value="C:small ribosomal subunit"/>
    <property type="evidence" value="ECO:0007669"/>
    <property type="project" value="TreeGrafter"/>
</dbReference>
<keyword evidence="5" id="KW-0150">Chloroplast</keyword>
<protein>
    <recommendedName>
        <fullName evidence="4">Small ribosomal subunit protein bS16c</fullName>
    </recommendedName>
</protein>
<dbReference type="InterPro" id="IPR023803">
    <property type="entry name" value="Ribosomal_bS16_dom_sf"/>
</dbReference>
<gene>
    <name evidence="4 5" type="primary">rps16</name>
</gene>
<dbReference type="AlphaFoldDB" id="A0A8F8XB64"/>
<dbReference type="HAMAP" id="MF_00385">
    <property type="entry name" value="Ribosomal_bS16"/>
    <property type="match status" value="1"/>
</dbReference>
<evidence type="ECO:0000256" key="3">
    <source>
        <dbReference type="ARBA" id="ARBA00023274"/>
    </source>
</evidence>
<dbReference type="PANTHER" id="PTHR12919">
    <property type="entry name" value="30S RIBOSOMAL PROTEIN S16"/>
    <property type="match status" value="1"/>
</dbReference>
<keyword evidence="2 4" id="KW-0689">Ribosomal protein</keyword>
<keyword evidence="3 4" id="KW-0687">Ribonucleoprotein</keyword>
<comment type="subcellular location">
    <subcellularLocation>
        <location evidence="4">Plastid</location>
        <location evidence="4">Chloroplast</location>
    </subcellularLocation>
</comment>
<dbReference type="GO" id="GO:0009507">
    <property type="term" value="C:chloroplast"/>
    <property type="evidence" value="ECO:0007669"/>
    <property type="project" value="UniProtKB-SubCell"/>
</dbReference>
<reference evidence="5" key="2">
    <citation type="submission" date="2021-01" db="EMBL/GenBank/DDBJ databases">
        <authorList>
            <person name="Stull G."/>
            <person name="Qu X.-J."/>
            <person name="Parins-Fukuchi C."/>
            <person name="Yang Y.-Y."/>
            <person name="Yang J.-B."/>
            <person name="Yang Z.-Y."/>
            <person name="Hu Y."/>
            <person name="Ma H."/>
            <person name="Soltis P."/>
            <person name="Soltis D."/>
            <person name="Li D.-Z."/>
            <person name="Smith S."/>
            <person name="Yi T.-S."/>
        </authorList>
    </citation>
    <scope>NUCLEOTIDE SEQUENCE</scope>
</reference>
<organism evidence="5">
    <name type="scientific">Sequoiadendron giganteum</name>
    <name type="common">giant sequoia</name>
    <dbReference type="NCBI Taxonomy" id="99814"/>
    <lineage>
        <taxon>Eukaryota</taxon>
        <taxon>Viridiplantae</taxon>
        <taxon>Streptophyta</taxon>
        <taxon>Embryophyta</taxon>
        <taxon>Tracheophyta</taxon>
        <taxon>Spermatophyta</taxon>
        <taxon>Pinopsida</taxon>
        <taxon>Pinidae</taxon>
        <taxon>Conifers II</taxon>
        <taxon>Cupressales</taxon>
        <taxon>Cupressaceae</taxon>
        <taxon>Sequoiadendron</taxon>
    </lineage>
</organism>
<accession>A0A8F8XB64</accession>
<dbReference type="GO" id="GO:0005739">
    <property type="term" value="C:mitochondrion"/>
    <property type="evidence" value="ECO:0007669"/>
    <property type="project" value="GOC"/>
</dbReference>
<evidence type="ECO:0000256" key="2">
    <source>
        <dbReference type="ARBA" id="ARBA00022980"/>
    </source>
</evidence>
<proteinExistence type="inferred from homology"/>
<dbReference type="NCBIfam" id="TIGR00002">
    <property type="entry name" value="S16"/>
    <property type="match status" value="1"/>
</dbReference>
<dbReference type="Pfam" id="PF00886">
    <property type="entry name" value="Ribosomal_S16"/>
    <property type="match status" value="1"/>
</dbReference>
<comment type="similarity">
    <text evidence="1 4">Belongs to the bacterial ribosomal protein bS16 family.</text>
</comment>
<dbReference type="Gene3D" id="3.30.1320.10">
    <property type="match status" value="1"/>
</dbReference>
<dbReference type="GO" id="GO:0003735">
    <property type="term" value="F:structural constituent of ribosome"/>
    <property type="evidence" value="ECO:0007669"/>
    <property type="project" value="InterPro"/>
</dbReference>
<dbReference type="EMBL" id="MW470993">
    <property type="protein sequence ID" value="QYB22468.1"/>
    <property type="molecule type" value="Genomic_DNA"/>
</dbReference>
<evidence type="ECO:0000313" key="5">
    <source>
        <dbReference type="EMBL" id="QYB22468.1"/>
    </source>
</evidence>
<dbReference type="InterPro" id="IPR020592">
    <property type="entry name" value="Ribosomal_bS16_CS"/>
</dbReference>
<name>A0A8F8XB64_9CONI</name>
<dbReference type="SUPFAM" id="SSF54565">
    <property type="entry name" value="Ribosomal protein S16"/>
    <property type="match status" value="1"/>
</dbReference>
<keyword evidence="5" id="KW-0934">Plastid</keyword>
<dbReference type="GO" id="GO:0032543">
    <property type="term" value="P:mitochondrial translation"/>
    <property type="evidence" value="ECO:0007669"/>
    <property type="project" value="TreeGrafter"/>
</dbReference>
<dbReference type="PROSITE" id="PS00732">
    <property type="entry name" value="RIBOSOMAL_S16"/>
    <property type="match status" value="1"/>
</dbReference>
<dbReference type="PANTHER" id="PTHR12919:SF20">
    <property type="entry name" value="SMALL RIBOSOMAL SUBUNIT PROTEIN BS16M"/>
    <property type="match status" value="1"/>
</dbReference>
<sequence>MIKIRLKRCGRKQRATNRIVAIDVKSRREGRALQELGFYDPMNKNQTSLIYSDIVHFLELGAQPTETVHGIFLRAKIDHFKRALNLFKRGEK</sequence>
<evidence type="ECO:0000256" key="4">
    <source>
        <dbReference type="HAMAP-Rule" id="MF_00385"/>
    </source>
</evidence>
<reference evidence="5" key="1">
    <citation type="journal article" date="2021" name="Nat. Plants">
        <title>Gene duplications and phylogenomic conflict underlie major pulses of phenotypic evolution in gymnosperms.</title>
        <authorList>
            <person name="Stull G.W."/>
            <person name="Qu X.J."/>
            <person name="Parins-Fukuchi C."/>
            <person name="Yang Y.Y."/>
            <person name="Yang J.B."/>
            <person name="Yang Z.Y."/>
            <person name="Hu Y."/>
            <person name="Ma H."/>
            <person name="Soltis P.S."/>
            <person name="Soltis D.E."/>
            <person name="Li D.Z."/>
            <person name="Smith S.A."/>
            <person name="Yi T.S."/>
        </authorList>
    </citation>
    <scope>NUCLEOTIDE SEQUENCE</scope>
</reference>
<evidence type="ECO:0000256" key="1">
    <source>
        <dbReference type="ARBA" id="ARBA00006668"/>
    </source>
</evidence>